<reference evidence="1" key="1">
    <citation type="journal article" date="2021" name="PeerJ">
        <title>Extensive microbial diversity within the chicken gut microbiome revealed by metagenomics and culture.</title>
        <authorList>
            <person name="Gilroy R."/>
            <person name="Ravi A."/>
            <person name="Getino M."/>
            <person name="Pursley I."/>
            <person name="Horton D.L."/>
            <person name="Alikhan N.F."/>
            <person name="Baker D."/>
            <person name="Gharbi K."/>
            <person name="Hall N."/>
            <person name="Watson M."/>
            <person name="Adriaenssens E.M."/>
            <person name="Foster-Nyarko E."/>
            <person name="Jarju S."/>
            <person name="Secka A."/>
            <person name="Antonio M."/>
            <person name="Oren A."/>
            <person name="Chaudhuri R.R."/>
            <person name="La Ragione R."/>
            <person name="Hildebrand F."/>
            <person name="Pallen M.J."/>
        </authorList>
    </citation>
    <scope>NUCLEOTIDE SEQUENCE</scope>
    <source>
        <strain evidence="1">ChiGjej1B1-1692</strain>
    </source>
</reference>
<reference evidence="1" key="2">
    <citation type="submission" date="2021-04" db="EMBL/GenBank/DDBJ databases">
        <authorList>
            <person name="Gilroy R."/>
        </authorList>
    </citation>
    <scope>NUCLEOTIDE SEQUENCE</scope>
    <source>
        <strain evidence="1">ChiGjej1B1-1692</strain>
    </source>
</reference>
<name>A0A9D2NTM1_9FIRM</name>
<dbReference type="Proteomes" id="UP000823894">
    <property type="component" value="Unassembled WGS sequence"/>
</dbReference>
<evidence type="ECO:0000313" key="2">
    <source>
        <dbReference type="Proteomes" id="UP000823894"/>
    </source>
</evidence>
<dbReference type="InterPro" id="IPR029058">
    <property type="entry name" value="AB_hydrolase_fold"/>
</dbReference>
<organism evidence="1 2">
    <name type="scientific">Candidatus Mediterraneibacter faecigallinarum</name>
    <dbReference type="NCBI Taxonomy" id="2838669"/>
    <lineage>
        <taxon>Bacteria</taxon>
        <taxon>Bacillati</taxon>
        <taxon>Bacillota</taxon>
        <taxon>Clostridia</taxon>
        <taxon>Lachnospirales</taxon>
        <taxon>Lachnospiraceae</taxon>
        <taxon>Mediterraneibacter</taxon>
    </lineage>
</organism>
<dbReference type="Pfam" id="PF11187">
    <property type="entry name" value="Mbeg1-like"/>
    <property type="match status" value="1"/>
</dbReference>
<gene>
    <name evidence="1" type="ORF">H9757_01345</name>
</gene>
<comment type="caution">
    <text evidence="1">The sequence shown here is derived from an EMBL/GenBank/DDBJ whole genome shotgun (WGS) entry which is preliminary data.</text>
</comment>
<accession>A0A9D2NTM1</accession>
<proteinExistence type="predicted"/>
<dbReference type="EMBL" id="DWWK01000015">
    <property type="protein sequence ID" value="HJC37702.1"/>
    <property type="molecule type" value="Genomic_DNA"/>
</dbReference>
<evidence type="ECO:0000313" key="1">
    <source>
        <dbReference type="EMBL" id="HJC37702.1"/>
    </source>
</evidence>
<dbReference type="SUPFAM" id="SSF53474">
    <property type="entry name" value="alpha/beta-Hydrolases"/>
    <property type="match status" value="1"/>
</dbReference>
<sequence>MQLTDEQIMLLEQLTYLENRVAEAADVVLGPYDSVESLLRQFDEDALAELEDSNEQFEGRISGKQWAAIIRQIQNDPELYSLDIADKDDSVQAICFTDPNDPDSALVAFKGSTGQEEWQDNGSGLGLSDTEKQKEALEYIENLPYDSITVTGHSKGGNKAQYVTILSDKVDRCISMDGQGFSQEFLDQYYAEIEKKGGCIKNYFLDGDFVSILLFPVPGSDQICIEGDDSIVLEKNHVPSSFYRYYQDEDGHWHILENEGGDPALVIGTREEVMTYLHELTVFLLNVMPEEDKKKAGDYIGNILAILMDGKDLKLEDKTYNKSNIKEYLLSDKEMLTKLLAYFIKYVETYNLTDDEIRSLAEVLGLDEVLAALEGGMAVGNKTLGGVISDAGGLLNLIIDQIRDGKEDSVIEWLLKWIGGWESEEVGEDMVDFWRSLEKEYQSIPDFDPEKARADAAGKESKVRDFSERTYGILMSAIASVEADTYGSVSGWSRYAGEEWYDTLLIPNAVGGINAYFERVSEINRQCRVSAERVFDEANEADRANAERLRSLVDEMKSVRSLIEAKTDGLGM</sequence>
<dbReference type="AlphaFoldDB" id="A0A9D2NTM1"/>
<protein>
    <submittedName>
        <fullName evidence="1">DUF2974 domain-containing protein</fullName>
    </submittedName>
</protein>
<dbReference type="InterPro" id="IPR024499">
    <property type="entry name" value="Mbeg1-like"/>
</dbReference>